<dbReference type="CDD" id="cd01647">
    <property type="entry name" value="RT_LTR"/>
    <property type="match status" value="1"/>
</dbReference>
<keyword evidence="8" id="KW-0479">Metal-binding</keyword>
<dbReference type="PANTHER" id="PTHR37984">
    <property type="entry name" value="PROTEIN CBG26694"/>
    <property type="match status" value="1"/>
</dbReference>
<feature type="region of interest" description="Disordered" evidence="10">
    <location>
        <begin position="99"/>
        <end position="122"/>
    </location>
</feature>
<dbReference type="SUPFAM" id="SSF53098">
    <property type="entry name" value="Ribonuclease H-like"/>
    <property type="match status" value="1"/>
</dbReference>
<keyword evidence="7 12" id="KW-0695">RNA-directed DNA polymerase</keyword>
<dbReference type="InterPro" id="IPR043502">
    <property type="entry name" value="DNA/RNA_pol_sf"/>
</dbReference>
<dbReference type="GO" id="GO:0004519">
    <property type="term" value="F:endonuclease activity"/>
    <property type="evidence" value="ECO:0007669"/>
    <property type="project" value="UniProtKB-KW"/>
</dbReference>
<keyword evidence="8" id="KW-0863">Zinc-finger</keyword>
<feature type="region of interest" description="Disordered" evidence="10">
    <location>
        <begin position="1600"/>
        <end position="1622"/>
    </location>
</feature>
<dbReference type="InterPro" id="IPR001878">
    <property type="entry name" value="Znf_CCHC"/>
</dbReference>
<dbReference type="SMART" id="SM00343">
    <property type="entry name" value="ZnF_C2HC"/>
    <property type="match status" value="2"/>
</dbReference>
<dbReference type="InterPro" id="IPR043128">
    <property type="entry name" value="Rev_trsase/Diguanyl_cyclase"/>
</dbReference>
<dbReference type="Gene3D" id="2.40.70.10">
    <property type="entry name" value="Acid Proteases"/>
    <property type="match status" value="1"/>
</dbReference>
<dbReference type="PROSITE" id="PS50158">
    <property type="entry name" value="ZF_CCHC"/>
    <property type="match status" value="1"/>
</dbReference>
<evidence type="ECO:0000256" key="3">
    <source>
        <dbReference type="ARBA" id="ARBA00022695"/>
    </source>
</evidence>
<name>A0A6L2L4Z5_TANCI</name>
<dbReference type="InterPro" id="IPR041373">
    <property type="entry name" value="RT_RNaseH"/>
</dbReference>
<feature type="region of interest" description="Disordered" evidence="10">
    <location>
        <begin position="271"/>
        <end position="336"/>
    </location>
</feature>
<feature type="coiled-coil region" evidence="9">
    <location>
        <begin position="236"/>
        <end position="270"/>
    </location>
</feature>
<dbReference type="InterPro" id="IPR012337">
    <property type="entry name" value="RNaseH-like_sf"/>
</dbReference>
<dbReference type="InterPro" id="IPR041588">
    <property type="entry name" value="Integrase_H2C2"/>
</dbReference>
<evidence type="ECO:0000313" key="12">
    <source>
        <dbReference type="EMBL" id="GEU56901.1"/>
    </source>
</evidence>
<dbReference type="Pfam" id="PF17921">
    <property type="entry name" value="Integrase_H2C2"/>
    <property type="match status" value="1"/>
</dbReference>
<keyword evidence="4" id="KW-0540">Nuclease</keyword>
<evidence type="ECO:0000256" key="6">
    <source>
        <dbReference type="ARBA" id="ARBA00022801"/>
    </source>
</evidence>
<comment type="caution">
    <text evidence="12">The sequence shown here is derived from an EMBL/GenBank/DDBJ whole genome shotgun (WGS) entry which is preliminary data.</text>
</comment>
<evidence type="ECO:0000256" key="7">
    <source>
        <dbReference type="ARBA" id="ARBA00022918"/>
    </source>
</evidence>
<evidence type="ECO:0000256" key="4">
    <source>
        <dbReference type="ARBA" id="ARBA00022722"/>
    </source>
</evidence>
<dbReference type="EMBL" id="BKCJ010003741">
    <property type="protein sequence ID" value="GEU56901.1"/>
    <property type="molecule type" value="Genomic_DNA"/>
</dbReference>
<dbReference type="PANTHER" id="PTHR37984:SF5">
    <property type="entry name" value="PROTEIN NYNRIN-LIKE"/>
    <property type="match status" value="1"/>
</dbReference>
<protein>
    <recommendedName>
        <fullName evidence="1">RNA-directed DNA polymerase</fullName>
        <ecNumber evidence="1">2.7.7.49</ecNumber>
    </recommendedName>
</protein>
<evidence type="ECO:0000256" key="1">
    <source>
        <dbReference type="ARBA" id="ARBA00012493"/>
    </source>
</evidence>
<dbReference type="GO" id="GO:0016787">
    <property type="term" value="F:hydrolase activity"/>
    <property type="evidence" value="ECO:0007669"/>
    <property type="project" value="UniProtKB-KW"/>
</dbReference>
<dbReference type="Pfam" id="PF00078">
    <property type="entry name" value="RVT_1"/>
    <property type="match status" value="1"/>
</dbReference>
<accession>A0A6L2L4Z5</accession>
<dbReference type="InterPro" id="IPR050951">
    <property type="entry name" value="Retrovirus_Pol_polyprotein"/>
</dbReference>
<evidence type="ECO:0000256" key="9">
    <source>
        <dbReference type="SAM" id="Coils"/>
    </source>
</evidence>
<keyword evidence="8" id="KW-0862">Zinc</keyword>
<proteinExistence type="predicted"/>
<dbReference type="EC" id="2.7.7.49" evidence="1"/>
<feature type="compositionally biased region" description="Gly residues" evidence="10">
    <location>
        <begin position="295"/>
        <end position="310"/>
    </location>
</feature>
<keyword evidence="6" id="KW-0378">Hydrolase</keyword>
<evidence type="ECO:0000259" key="11">
    <source>
        <dbReference type="PROSITE" id="PS50158"/>
    </source>
</evidence>
<feature type="region of interest" description="Disordered" evidence="10">
    <location>
        <begin position="33"/>
        <end position="77"/>
    </location>
</feature>
<dbReference type="Gene3D" id="1.10.340.70">
    <property type="match status" value="1"/>
</dbReference>
<evidence type="ECO:0000256" key="2">
    <source>
        <dbReference type="ARBA" id="ARBA00022679"/>
    </source>
</evidence>
<dbReference type="GO" id="GO:0008270">
    <property type="term" value="F:zinc ion binding"/>
    <property type="evidence" value="ECO:0007669"/>
    <property type="project" value="UniProtKB-KW"/>
</dbReference>
<dbReference type="Gene3D" id="4.10.60.10">
    <property type="entry name" value="Zinc finger, CCHC-type"/>
    <property type="match status" value="1"/>
</dbReference>
<keyword evidence="9" id="KW-0175">Coiled coil</keyword>
<dbReference type="Pfam" id="PF08284">
    <property type="entry name" value="RVP_2"/>
    <property type="match status" value="1"/>
</dbReference>
<keyword evidence="2" id="KW-0808">Transferase</keyword>
<gene>
    <name evidence="12" type="ORF">Tci_028879</name>
</gene>
<evidence type="ECO:0000256" key="10">
    <source>
        <dbReference type="SAM" id="MobiDB-lite"/>
    </source>
</evidence>
<organism evidence="12">
    <name type="scientific">Tanacetum cinerariifolium</name>
    <name type="common">Dalmatian daisy</name>
    <name type="synonym">Chrysanthemum cinerariifolium</name>
    <dbReference type="NCBI Taxonomy" id="118510"/>
    <lineage>
        <taxon>Eukaryota</taxon>
        <taxon>Viridiplantae</taxon>
        <taxon>Streptophyta</taxon>
        <taxon>Embryophyta</taxon>
        <taxon>Tracheophyta</taxon>
        <taxon>Spermatophyta</taxon>
        <taxon>Magnoliopsida</taxon>
        <taxon>eudicotyledons</taxon>
        <taxon>Gunneridae</taxon>
        <taxon>Pentapetalae</taxon>
        <taxon>asterids</taxon>
        <taxon>campanulids</taxon>
        <taxon>Asterales</taxon>
        <taxon>Asteraceae</taxon>
        <taxon>Asteroideae</taxon>
        <taxon>Anthemideae</taxon>
        <taxon>Anthemidinae</taxon>
        <taxon>Tanacetum</taxon>
    </lineage>
</organism>
<dbReference type="Pfam" id="PF03732">
    <property type="entry name" value="Retrotrans_gag"/>
    <property type="match status" value="1"/>
</dbReference>
<dbReference type="SUPFAM" id="SSF57756">
    <property type="entry name" value="Retrovirus zinc finger-like domains"/>
    <property type="match status" value="1"/>
</dbReference>
<keyword evidence="5" id="KW-0255">Endonuclease</keyword>
<evidence type="ECO:0000256" key="5">
    <source>
        <dbReference type="ARBA" id="ARBA00022759"/>
    </source>
</evidence>
<dbReference type="Gene3D" id="3.10.10.10">
    <property type="entry name" value="HIV Type 1 Reverse Transcriptase, subunit A, domain 1"/>
    <property type="match status" value="1"/>
</dbReference>
<dbReference type="SUPFAM" id="SSF56672">
    <property type="entry name" value="DNA/RNA polymerases"/>
    <property type="match status" value="1"/>
</dbReference>
<dbReference type="GO" id="GO:0003676">
    <property type="term" value="F:nucleic acid binding"/>
    <property type="evidence" value="ECO:0007669"/>
    <property type="project" value="InterPro"/>
</dbReference>
<evidence type="ECO:0000256" key="8">
    <source>
        <dbReference type="PROSITE-ProRule" id="PRU00047"/>
    </source>
</evidence>
<dbReference type="InterPro" id="IPR021109">
    <property type="entry name" value="Peptidase_aspartic_dom_sf"/>
</dbReference>
<dbReference type="InterPro" id="IPR036875">
    <property type="entry name" value="Znf_CCHC_sf"/>
</dbReference>
<reference evidence="12" key="1">
    <citation type="journal article" date="2019" name="Sci. Rep.">
        <title>Draft genome of Tanacetum cinerariifolium, the natural source of mosquito coil.</title>
        <authorList>
            <person name="Yamashiro T."/>
            <person name="Shiraishi A."/>
            <person name="Satake H."/>
            <person name="Nakayama K."/>
        </authorList>
    </citation>
    <scope>NUCLEOTIDE SEQUENCE</scope>
</reference>
<keyword evidence="3" id="KW-0548">Nucleotidyltransferase</keyword>
<dbReference type="GO" id="GO:0003964">
    <property type="term" value="F:RNA-directed DNA polymerase activity"/>
    <property type="evidence" value="ECO:0007669"/>
    <property type="project" value="UniProtKB-KW"/>
</dbReference>
<sequence>MMSARKRVGPLPTHRLAMRHSVDYSLSDYFTFEDSSRDSPSVSSSKTSSDSSSDALSDSLSGHSSSDHSSLALPSGMRSSHQLCSSVSSIPHSSAAIIERPSQSSFAGPSRKRSRSLTTSVPLSSPIPGALSFIRANLLPPCKRIRSSDSMTNLEIDECISYVDALRAGGIDARVVVETVAQEEVETSARGTIEVRDDRVTHPLVSDNIPEPAQEEGGIEVIYEMLGDLRAQGHMIKATDQQSAGLSERISEMERDNTRLRAKALEARDAARNLKPLAKGGNEPAGENGDDYEGANGGGDENGNINGGVNGNRNGRENKNGNGNGNDNENRGGNGYENHNVHFGGFMPVARECTYQDFLKCQPLNFKGAEGVVGLTCWFKKMATVFHISNCPQKYQVKYATCTLLNNALTWWNTHKRTIRIDVAYAITWIEFMKLITEVYCPRNKIQKMDTELWNFTVKGNDLTTYTRRFQELVLLCTRMVLDEEDKVKRFIGGLPDNIHGNVIVAEPTRLQDAICITNNLMDQKLKGYARSVENKRRFDNNPRDNRRKQLAFKRQNIGGQNVARAYMAGNNEKKGYVGSFPYCNKCKLNHEGPCTVKCRNCKRVGHMARNCMAFVTPNTQRDPVRNQSGIVCYECGWTRHYWKDYPKLRNQNHGNKTRNKTGNNEATTKAYAIGGGGANLDSNVVTGTFLLNNCYAFNLFDSGANRSFVSSIFSALLDVAPSTLDTSYAVELTDGRISETNVILRGCTLGLLGHLFDIDLIPVELGSFDVIISMDWLVKYLEVIICDEKIVRIPYGDEVLIIRGDDCDSGRSRVYSKINPRSGYHEVRVCEEDIPKTTFRTRYGNYEFQVMPLGLTNAPAVFMDLINWVCKSYLDRFVLIFIDDILMYSKSRKEVEGHLKLILRLLKEEELYAKFLKYGFWLLKVQFLGHVIDNEGIHVDPAKIESIKDWASPKTPTEIHQFLGLVGYYQRFIEDFSKIARPMTNLTQKSMQMEKVIAYASRQLKVHERNYTTHDLELGVVVFALKMWRHYPYGMKCDVFTDHKSLQHILDQKELNMRHQRWLELLSDYNCEIRYHPGKANVVADASSQKERIKPLRVRALVMTIGLNLPKQTLSSQSEAKKENNFITKDLHDSYFGDLRALIMHESYKLKYSIHPGSDEMYQDLKKLYWWPNMKAEIPTSVSKCLTCAKVKAEYQKPSGLLVQLEILQWKWENITMDFGTKLPKTVNGQDTIWVIIDRLTKSAHVLPKREDDSLEKFPRQYLKEVVLRHRVPAKFEDSQLTSPKIIHETTEKIVQIKSRIQASCDRQKSYADVRRKPPVFQVGDKKCISIETLAIPLDEIQINAKLQFTEEPVEIMDHEVKRLKQSCISIVKETSNTEEHELAEIFSIKTNLFDYETPLCTEFKEFNYLLKVDTELFTRNIKRTKTYEGMGKLNGLPAILMKMDFVMVENYRGWFRDHIRGPYANYYRNVQNKEEHENKERCEFFYDTAQEPPVCEIRRFEMIKYSFGQEEKYVAIKEYEYDDSTRTNKDACHAYQEIFHNMDEGCLVGLLLLGERLEDSYPVSLFVLTLECIYAEKAAKSKVHQAKHKEPTSIFLAKSKPNTSKPAYSSKPEGSSEHVPKSKPLLFEDLDLTVFIRRPGTFFKRLGYWLLERFDVETGTLNVFNKSIQVTPQLIHQSFGLPMVFGIQDENDSQGVYNSLDTVEDLGTLHFDDFGAHKWAYADDAVGCTLKVLQPSYAEYLIVVM</sequence>
<feature type="domain" description="CCHC-type" evidence="11">
    <location>
        <begin position="598"/>
        <end position="612"/>
    </location>
</feature>
<dbReference type="InterPro" id="IPR005162">
    <property type="entry name" value="Retrotrans_gag_dom"/>
</dbReference>
<feature type="compositionally biased region" description="Low complexity" evidence="10">
    <location>
        <begin position="38"/>
        <end position="75"/>
    </location>
</feature>
<dbReference type="InterPro" id="IPR000477">
    <property type="entry name" value="RT_dom"/>
</dbReference>
<dbReference type="Gene3D" id="3.30.70.270">
    <property type="match status" value="2"/>
</dbReference>
<dbReference type="CDD" id="cd09274">
    <property type="entry name" value="RNase_HI_RT_Ty3"/>
    <property type="match status" value="1"/>
</dbReference>
<dbReference type="Pfam" id="PF17917">
    <property type="entry name" value="RT_RNaseH"/>
    <property type="match status" value="1"/>
</dbReference>
<dbReference type="CDD" id="cd00303">
    <property type="entry name" value="retropepsin_like"/>
    <property type="match status" value="1"/>
</dbReference>
<dbReference type="Pfam" id="PF00098">
    <property type="entry name" value="zf-CCHC"/>
    <property type="match status" value="1"/>
</dbReference>